<dbReference type="InterPro" id="IPR002125">
    <property type="entry name" value="CMP_dCMP_dom"/>
</dbReference>
<dbReference type="GO" id="GO:0042802">
    <property type="term" value="F:identical protein binding"/>
    <property type="evidence" value="ECO:0007669"/>
    <property type="project" value="UniProtKB-ARBA"/>
</dbReference>
<keyword evidence="2" id="KW-0479">Metal-binding</keyword>
<accession>A0A383E948</accession>
<dbReference type="PROSITE" id="PS00903">
    <property type="entry name" value="CYT_DCMP_DEAMINASES_1"/>
    <property type="match status" value="1"/>
</dbReference>
<dbReference type="GO" id="GO:0008270">
    <property type="term" value="F:zinc ion binding"/>
    <property type="evidence" value="ECO:0007669"/>
    <property type="project" value="InterPro"/>
</dbReference>
<sequence length="104" mass="11586">GNNQENVAYPSGLCAERVALYYAGAKYPDVSVKTIAISAKSKTYDITDVVSPCGACRQVMAEYQQKQKQNIRVLLHSPNNNVLIANSVEDLLPFMFNSEQLRKF</sequence>
<keyword evidence="4" id="KW-0862">Zinc</keyword>
<gene>
    <name evidence="6" type="ORF">METZ01_LOCUS505482</name>
</gene>
<evidence type="ECO:0000256" key="3">
    <source>
        <dbReference type="ARBA" id="ARBA00022801"/>
    </source>
</evidence>
<dbReference type="Gene3D" id="3.40.140.10">
    <property type="entry name" value="Cytidine Deaminase, domain 2"/>
    <property type="match status" value="1"/>
</dbReference>
<feature type="non-terminal residue" evidence="6">
    <location>
        <position position="1"/>
    </location>
</feature>
<evidence type="ECO:0000256" key="1">
    <source>
        <dbReference type="ARBA" id="ARBA00006576"/>
    </source>
</evidence>
<evidence type="ECO:0000313" key="6">
    <source>
        <dbReference type="EMBL" id="SVE52628.1"/>
    </source>
</evidence>
<proteinExistence type="inferred from homology"/>
<dbReference type="PANTHER" id="PTHR11644:SF2">
    <property type="entry name" value="CYTIDINE DEAMINASE"/>
    <property type="match status" value="1"/>
</dbReference>
<keyword evidence="3" id="KW-0378">Hydrolase</keyword>
<dbReference type="InterPro" id="IPR016192">
    <property type="entry name" value="APOBEC/CMP_deaminase_Zn-bd"/>
</dbReference>
<evidence type="ECO:0000256" key="4">
    <source>
        <dbReference type="ARBA" id="ARBA00022833"/>
    </source>
</evidence>
<dbReference type="Pfam" id="PF00383">
    <property type="entry name" value="dCMP_cyt_deam_1"/>
    <property type="match status" value="1"/>
</dbReference>
<dbReference type="EMBL" id="UINC01223432">
    <property type="protein sequence ID" value="SVE52628.1"/>
    <property type="molecule type" value="Genomic_DNA"/>
</dbReference>
<protein>
    <recommendedName>
        <fullName evidence="5">CMP/dCMP-type deaminase domain-containing protein</fullName>
    </recommendedName>
</protein>
<name>A0A383E948_9ZZZZ</name>
<dbReference type="GO" id="GO:0072527">
    <property type="term" value="P:pyrimidine-containing compound metabolic process"/>
    <property type="evidence" value="ECO:0007669"/>
    <property type="project" value="UniProtKB-ARBA"/>
</dbReference>
<dbReference type="PROSITE" id="PS51747">
    <property type="entry name" value="CYT_DCMP_DEAMINASES_2"/>
    <property type="match status" value="1"/>
</dbReference>
<evidence type="ECO:0000256" key="2">
    <source>
        <dbReference type="ARBA" id="ARBA00022723"/>
    </source>
</evidence>
<reference evidence="6" key="1">
    <citation type="submission" date="2018-05" db="EMBL/GenBank/DDBJ databases">
        <authorList>
            <person name="Lanie J.A."/>
            <person name="Ng W.-L."/>
            <person name="Kazmierczak K.M."/>
            <person name="Andrzejewski T.M."/>
            <person name="Davidsen T.M."/>
            <person name="Wayne K.J."/>
            <person name="Tettelin H."/>
            <person name="Glass J.I."/>
            <person name="Rusch D."/>
            <person name="Podicherti R."/>
            <person name="Tsui H.-C.T."/>
            <person name="Winkler M.E."/>
        </authorList>
    </citation>
    <scope>NUCLEOTIDE SEQUENCE</scope>
</reference>
<dbReference type="GO" id="GO:0005829">
    <property type="term" value="C:cytosol"/>
    <property type="evidence" value="ECO:0007669"/>
    <property type="project" value="TreeGrafter"/>
</dbReference>
<dbReference type="InterPro" id="IPR016193">
    <property type="entry name" value="Cytidine_deaminase-like"/>
</dbReference>
<dbReference type="GO" id="GO:0055086">
    <property type="term" value="P:nucleobase-containing small molecule metabolic process"/>
    <property type="evidence" value="ECO:0007669"/>
    <property type="project" value="UniProtKB-ARBA"/>
</dbReference>
<dbReference type="InterPro" id="IPR050202">
    <property type="entry name" value="Cyt/Deoxycyt_deaminase"/>
</dbReference>
<evidence type="ECO:0000259" key="5">
    <source>
        <dbReference type="PROSITE" id="PS51747"/>
    </source>
</evidence>
<comment type="similarity">
    <text evidence="1">Belongs to the cytidine and deoxycytidylate deaminase family.</text>
</comment>
<organism evidence="6">
    <name type="scientific">marine metagenome</name>
    <dbReference type="NCBI Taxonomy" id="408172"/>
    <lineage>
        <taxon>unclassified sequences</taxon>
        <taxon>metagenomes</taxon>
        <taxon>ecological metagenomes</taxon>
    </lineage>
</organism>
<dbReference type="AlphaFoldDB" id="A0A383E948"/>
<dbReference type="CDD" id="cd01283">
    <property type="entry name" value="cytidine_deaminase"/>
    <property type="match status" value="1"/>
</dbReference>
<dbReference type="GO" id="GO:0004126">
    <property type="term" value="F:cytidine deaminase activity"/>
    <property type="evidence" value="ECO:0007669"/>
    <property type="project" value="TreeGrafter"/>
</dbReference>
<dbReference type="PANTHER" id="PTHR11644">
    <property type="entry name" value="CYTIDINE DEAMINASE"/>
    <property type="match status" value="1"/>
</dbReference>
<feature type="domain" description="CMP/dCMP-type deaminase" evidence="5">
    <location>
        <begin position="1"/>
        <end position="99"/>
    </location>
</feature>
<dbReference type="SUPFAM" id="SSF53927">
    <property type="entry name" value="Cytidine deaminase-like"/>
    <property type="match status" value="1"/>
</dbReference>